<sequence>MEKLKLLFVVLVFSKSCKRDTAIYSSPHLSQSDVQAESFVDTFKRAIDKIKTEWIGQNAIDKLTVCLQKRSVF</sequence>
<keyword evidence="1" id="KW-1185">Reference proteome</keyword>
<accession>A0A915D501</accession>
<proteinExistence type="predicted"/>
<name>A0A915D501_9BILA</name>
<dbReference type="Proteomes" id="UP000887574">
    <property type="component" value="Unplaced"/>
</dbReference>
<dbReference type="WBParaSite" id="jg15966">
    <property type="protein sequence ID" value="jg15966"/>
    <property type="gene ID" value="jg15966"/>
</dbReference>
<dbReference type="AlphaFoldDB" id="A0A915D501"/>
<protein>
    <submittedName>
        <fullName evidence="2">Uncharacterized protein</fullName>
    </submittedName>
</protein>
<reference evidence="2" key="1">
    <citation type="submission" date="2022-11" db="UniProtKB">
        <authorList>
            <consortium name="WormBaseParasite"/>
        </authorList>
    </citation>
    <scope>IDENTIFICATION</scope>
</reference>
<organism evidence="1 2">
    <name type="scientific">Ditylenchus dipsaci</name>
    <dbReference type="NCBI Taxonomy" id="166011"/>
    <lineage>
        <taxon>Eukaryota</taxon>
        <taxon>Metazoa</taxon>
        <taxon>Ecdysozoa</taxon>
        <taxon>Nematoda</taxon>
        <taxon>Chromadorea</taxon>
        <taxon>Rhabditida</taxon>
        <taxon>Tylenchina</taxon>
        <taxon>Tylenchomorpha</taxon>
        <taxon>Sphaerularioidea</taxon>
        <taxon>Anguinidae</taxon>
        <taxon>Anguininae</taxon>
        <taxon>Ditylenchus</taxon>
    </lineage>
</organism>
<evidence type="ECO:0000313" key="2">
    <source>
        <dbReference type="WBParaSite" id="jg15966"/>
    </source>
</evidence>
<evidence type="ECO:0000313" key="1">
    <source>
        <dbReference type="Proteomes" id="UP000887574"/>
    </source>
</evidence>